<dbReference type="Proteomes" id="UP000184383">
    <property type="component" value="Unassembled WGS sequence"/>
</dbReference>
<accession>A0A1L9REP0</accession>
<protein>
    <recommendedName>
        <fullName evidence="3">Condensation domain-containing protein</fullName>
    </recommendedName>
</protein>
<dbReference type="PANTHER" id="PTHR42034">
    <property type="entry name" value="CHROMOSOME 7, WHOLE GENOME SHOTGUN SEQUENCE-RELATED"/>
    <property type="match status" value="1"/>
</dbReference>
<dbReference type="Gene3D" id="3.30.559.10">
    <property type="entry name" value="Chloramphenicol acetyltransferase-like domain"/>
    <property type="match status" value="1"/>
</dbReference>
<organism evidence="1 2">
    <name type="scientific">Aspergillus wentii DTO 134E9</name>
    <dbReference type="NCBI Taxonomy" id="1073089"/>
    <lineage>
        <taxon>Eukaryota</taxon>
        <taxon>Fungi</taxon>
        <taxon>Dikarya</taxon>
        <taxon>Ascomycota</taxon>
        <taxon>Pezizomycotina</taxon>
        <taxon>Eurotiomycetes</taxon>
        <taxon>Eurotiomycetidae</taxon>
        <taxon>Eurotiales</taxon>
        <taxon>Aspergillaceae</taxon>
        <taxon>Aspergillus</taxon>
        <taxon>Aspergillus subgen. Cremei</taxon>
    </lineage>
</organism>
<dbReference type="OrthoDB" id="2548233at2759"/>
<dbReference type="Gene3D" id="3.30.559.30">
    <property type="entry name" value="Nonribosomal peptide synthetase, condensation domain"/>
    <property type="match status" value="1"/>
</dbReference>
<evidence type="ECO:0008006" key="3">
    <source>
        <dbReference type="Google" id="ProtNLM"/>
    </source>
</evidence>
<dbReference type="AlphaFoldDB" id="A0A1L9REP0"/>
<keyword evidence="2" id="KW-1185">Reference proteome</keyword>
<dbReference type="PANTHER" id="PTHR42034:SF1">
    <property type="entry name" value="CONDENSATION DOMAIN-CONTAINING PROTEIN"/>
    <property type="match status" value="1"/>
</dbReference>
<dbReference type="STRING" id="1073089.A0A1L9REP0"/>
<evidence type="ECO:0000313" key="1">
    <source>
        <dbReference type="EMBL" id="OJJ33374.1"/>
    </source>
</evidence>
<evidence type="ECO:0000313" key="2">
    <source>
        <dbReference type="Proteomes" id="UP000184383"/>
    </source>
</evidence>
<reference evidence="2" key="1">
    <citation type="journal article" date="2017" name="Genome Biol.">
        <title>Comparative genomics reveals high biological diversity and specific adaptations in the industrially and medically important fungal genus Aspergillus.</title>
        <authorList>
            <person name="de Vries R.P."/>
            <person name="Riley R."/>
            <person name="Wiebenga A."/>
            <person name="Aguilar-Osorio G."/>
            <person name="Amillis S."/>
            <person name="Uchima C.A."/>
            <person name="Anderluh G."/>
            <person name="Asadollahi M."/>
            <person name="Askin M."/>
            <person name="Barry K."/>
            <person name="Battaglia E."/>
            <person name="Bayram O."/>
            <person name="Benocci T."/>
            <person name="Braus-Stromeyer S.A."/>
            <person name="Caldana C."/>
            <person name="Canovas D."/>
            <person name="Cerqueira G.C."/>
            <person name="Chen F."/>
            <person name="Chen W."/>
            <person name="Choi C."/>
            <person name="Clum A."/>
            <person name="Dos Santos R.A."/>
            <person name="Damasio A.R."/>
            <person name="Diallinas G."/>
            <person name="Emri T."/>
            <person name="Fekete E."/>
            <person name="Flipphi M."/>
            <person name="Freyberg S."/>
            <person name="Gallo A."/>
            <person name="Gournas C."/>
            <person name="Habgood R."/>
            <person name="Hainaut M."/>
            <person name="Harispe M.L."/>
            <person name="Henrissat B."/>
            <person name="Hilden K.S."/>
            <person name="Hope R."/>
            <person name="Hossain A."/>
            <person name="Karabika E."/>
            <person name="Karaffa L."/>
            <person name="Karanyi Z."/>
            <person name="Krasevec N."/>
            <person name="Kuo A."/>
            <person name="Kusch H."/>
            <person name="LaButti K."/>
            <person name="Lagendijk E.L."/>
            <person name="Lapidus A."/>
            <person name="Levasseur A."/>
            <person name="Lindquist E."/>
            <person name="Lipzen A."/>
            <person name="Logrieco A.F."/>
            <person name="MacCabe A."/>
            <person name="Maekelae M.R."/>
            <person name="Malavazi I."/>
            <person name="Melin P."/>
            <person name="Meyer V."/>
            <person name="Mielnichuk N."/>
            <person name="Miskei M."/>
            <person name="Molnar A.P."/>
            <person name="Mule G."/>
            <person name="Ngan C.Y."/>
            <person name="Orejas M."/>
            <person name="Orosz E."/>
            <person name="Ouedraogo J.P."/>
            <person name="Overkamp K.M."/>
            <person name="Park H.-S."/>
            <person name="Perrone G."/>
            <person name="Piumi F."/>
            <person name="Punt P.J."/>
            <person name="Ram A.F."/>
            <person name="Ramon A."/>
            <person name="Rauscher S."/>
            <person name="Record E."/>
            <person name="Riano-Pachon D.M."/>
            <person name="Robert V."/>
            <person name="Roehrig J."/>
            <person name="Ruller R."/>
            <person name="Salamov A."/>
            <person name="Salih N.S."/>
            <person name="Samson R.A."/>
            <person name="Sandor E."/>
            <person name="Sanguinetti M."/>
            <person name="Schuetze T."/>
            <person name="Sepcic K."/>
            <person name="Shelest E."/>
            <person name="Sherlock G."/>
            <person name="Sophianopoulou V."/>
            <person name="Squina F.M."/>
            <person name="Sun H."/>
            <person name="Susca A."/>
            <person name="Todd R.B."/>
            <person name="Tsang A."/>
            <person name="Unkles S.E."/>
            <person name="van de Wiele N."/>
            <person name="van Rossen-Uffink D."/>
            <person name="Oliveira J.V."/>
            <person name="Vesth T.C."/>
            <person name="Visser J."/>
            <person name="Yu J.-H."/>
            <person name="Zhou M."/>
            <person name="Andersen M.R."/>
            <person name="Archer D.B."/>
            <person name="Baker S.E."/>
            <person name="Benoit I."/>
            <person name="Brakhage A.A."/>
            <person name="Braus G.H."/>
            <person name="Fischer R."/>
            <person name="Frisvad J.C."/>
            <person name="Goldman G.H."/>
            <person name="Houbraken J."/>
            <person name="Oakley B."/>
            <person name="Pocsi I."/>
            <person name="Scazzocchio C."/>
            <person name="Seiboth B."/>
            <person name="vanKuyk P.A."/>
            <person name="Wortman J."/>
            <person name="Dyer P.S."/>
            <person name="Grigoriev I.V."/>
        </authorList>
    </citation>
    <scope>NUCLEOTIDE SEQUENCE [LARGE SCALE GENOMIC DNA]</scope>
    <source>
        <strain evidence="2">DTO 134E9</strain>
    </source>
</reference>
<dbReference type="SUPFAM" id="SSF52777">
    <property type="entry name" value="CoA-dependent acyltransferases"/>
    <property type="match status" value="1"/>
</dbReference>
<gene>
    <name evidence="1" type="ORF">ASPWEDRAFT_174783</name>
</gene>
<sequence>MTPKSNSLQRLNLVSGHLSTPPPSPNNHLRWIHTENGEYTRPIDPLEDFAQDLFLEFAQPGYRNFDVFVNLRLEFDRDPTSLISVARETWKNIRFLHPLLGARFDGKGFIYRSPRDEGELQQWADETFVIMEGNSLHNPRPGCAENVTVLEHCEYPIMAYLPGEKRIVIRLPHVYTDGLGTVILANDFLKELSRLAATTTPPRRSFGTDIQNLAQGVSLAAEADSTPETYEKEKSACPAPIEEEAIRLPTKENSSNTPPGASRLQKIRFTHNDTVNILKHVRSRGLKLTPFIHSALLHAARRASPSKPQTDNHTAFLLFNCRSHCRGSPAIATYDSFAYRTGMWFAQVPLKQDVHDTALGFKDEYANLLDNKVTMMSRMPPWGKKTATPLMDKMENSIMLSSFGSLDGRLERDYGDIKLQEFSTVLHVVNPVVFFVLQTFADQLELRVTYNEAYHEDSQVAELLQLAREEIGQFVALE</sequence>
<dbReference type="RefSeq" id="XP_040687051.1">
    <property type="nucleotide sequence ID" value="XM_040831268.1"/>
</dbReference>
<dbReference type="InterPro" id="IPR023213">
    <property type="entry name" value="CAT-like_dom_sf"/>
</dbReference>
<dbReference type="VEuPathDB" id="FungiDB:ASPWEDRAFT_174783"/>
<name>A0A1L9REP0_ASPWE</name>
<proteinExistence type="predicted"/>
<dbReference type="GeneID" id="63747116"/>
<dbReference type="EMBL" id="KV878214">
    <property type="protein sequence ID" value="OJJ33374.1"/>
    <property type="molecule type" value="Genomic_DNA"/>
</dbReference>